<feature type="transmembrane region" description="Helical" evidence="8">
    <location>
        <begin position="295"/>
        <end position="319"/>
    </location>
</feature>
<dbReference type="STRING" id="84645.A0A498M8X2"/>
<keyword evidence="4 6" id="KW-0195">Cyclin</keyword>
<dbReference type="EMBL" id="QBIY01012753">
    <property type="protein sequence ID" value="RXN17191.1"/>
    <property type="molecule type" value="Genomic_DNA"/>
</dbReference>
<protein>
    <submittedName>
        <fullName evidence="10">Neuropeptide F receptor-like protein</fullName>
    </submittedName>
</protein>
<feature type="transmembrane region" description="Helical" evidence="8">
    <location>
        <begin position="419"/>
        <end position="441"/>
    </location>
</feature>
<evidence type="ECO:0000313" key="10">
    <source>
        <dbReference type="EMBL" id="RXN17191.1"/>
    </source>
</evidence>
<dbReference type="Proteomes" id="UP000290572">
    <property type="component" value="Unassembled WGS sequence"/>
</dbReference>
<dbReference type="GO" id="GO:0004930">
    <property type="term" value="F:G protein-coupled receptor activity"/>
    <property type="evidence" value="ECO:0007669"/>
    <property type="project" value="InterPro"/>
</dbReference>
<feature type="transmembrane region" description="Helical" evidence="8">
    <location>
        <begin position="378"/>
        <end position="399"/>
    </location>
</feature>
<proteinExistence type="inferred from homology"/>
<dbReference type="Pfam" id="PF00134">
    <property type="entry name" value="Cyclin_N"/>
    <property type="match status" value="1"/>
</dbReference>
<accession>A0A498M8X2</accession>
<feature type="region of interest" description="Disordered" evidence="7">
    <location>
        <begin position="249"/>
        <end position="271"/>
    </location>
</feature>
<dbReference type="InterPro" id="IPR036915">
    <property type="entry name" value="Cyclin-like_sf"/>
</dbReference>
<feature type="transmembrane region" description="Helical" evidence="8">
    <location>
        <begin position="462"/>
        <end position="485"/>
    </location>
</feature>
<keyword evidence="3 8" id="KW-1133">Transmembrane helix</keyword>
<comment type="similarity">
    <text evidence="6">Belongs to the cyclin family.</text>
</comment>
<dbReference type="InterPro" id="IPR043198">
    <property type="entry name" value="Cyclin/Ssn8"/>
</dbReference>
<dbReference type="PRINTS" id="PR00237">
    <property type="entry name" value="GPCRRHODOPSN"/>
</dbReference>
<dbReference type="InterPro" id="IPR006671">
    <property type="entry name" value="Cyclin_N"/>
</dbReference>
<feature type="transmembrane region" description="Helical" evidence="8">
    <location>
        <begin position="491"/>
        <end position="509"/>
    </location>
</feature>
<dbReference type="InterPro" id="IPR000276">
    <property type="entry name" value="GPCR_Rhodpsn"/>
</dbReference>
<feature type="domain" description="G-protein coupled receptors family 1 profile" evidence="9">
    <location>
        <begin position="310"/>
        <end position="591"/>
    </location>
</feature>
<evidence type="ECO:0000313" key="11">
    <source>
        <dbReference type="Proteomes" id="UP000290572"/>
    </source>
</evidence>
<keyword evidence="2 8" id="KW-0812">Transmembrane</keyword>
<evidence type="ECO:0000256" key="7">
    <source>
        <dbReference type="SAM" id="MobiDB-lite"/>
    </source>
</evidence>
<comment type="caution">
    <text evidence="10">The sequence shown here is derived from an EMBL/GenBank/DDBJ whole genome shotgun (WGS) entry which is preliminary data.</text>
</comment>
<dbReference type="AlphaFoldDB" id="A0A498M8X2"/>
<dbReference type="PANTHER" id="PTHR10026">
    <property type="entry name" value="CYCLIN"/>
    <property type="match status" value="1"/>
</dbReference>
<organism evidence="10 11">
    <name type="scientific">Labeo rohita</name>
    <name type="common">Indian major carp</name>
    <name type="synonym">Cyprinus rohita</name>
    <dbReference type="NCBI Taxonomy" id="84645"/>
    <lineage>
        <taxon>Eukaryota</taxon>
        <taxon>Metazoa</taxon>
        <taxon>Chordata</taxon>
        <taxon>Craniata</taxon>
        <taxon>Vertebrata</taxon>
        <taxon>Euteleostomi</taxon>
        <taxon>Actinopterygii</taxon>
        <taxon>Neopterygii</taxon>
        <taxon>Teleostei</taxon>
        <taxon>Ostariophysi</taxon>
        <taxon>Cypriniformes</taxon>
        <taxon>Cyprinidae</taxon>
        <taxon>Labeoninae</taxon>
        <taxon>Labeonini</taxon>
        <taxon>Labeo</taxon>
    </lineage>
</organism>
<evidence type="ECO:0000256" key="1">
    <source>
        <dbReference type="ARBA" id="ARBA00004370"/>
    </source>
</evidence>
<evidence type="ECO:0000256" key="5">
    <source>
        <dbReference type="ARBA" id="ARBA00023136"/>
    </source>
</evidence>
<dbReference type="InterPro" id="IPR017452">
    <property type="entry name" value="GPCR_Rhodpsn_7TM"/>
</dbReference>
<dbReference type="PROSITE" id="PS50262">
    <property type="entry name" value="G_PROTEIN_RECEP_F1_2"/>
    <property type="match status" value="1"/>
</dbReference>
<evidence type="ECO:0000256" key="4">
    <source>
        <dbReference type="ARBA" id="ARBA00023127"/>
    </source>
</evidence>
<feature type="transmembrane region" description="Helical" evidence="8">
    <location>
        <begin position="536"/>
        <end position="559"/>
    </location>
</feature>
<dbReference type="GO" id="GO:0016020">
    <property type="term" value="C:membrane"/>
    <property type="evidence" value="ECO:0007669"/>
    <property type="project" value="UniProtKB-SubCell"/>
</dbReference>
<dbReference type="SUPFAM" id="SSF81321">
    <property type="entry name" value="Family A G protein-coupled receptor-like"/>
    <property type="match status" value="1"/>
</dbReference>
<reference evidence="10 11" key="1">
    <citation type="submission" date="2018-03" db="EMBL/GenBank/DDBJ databases">
        <title>Draft genome sequence of Rohu Carp (Labeo rohita).</title>
        <authorList>
            <person name="Das P."/>
            <person name="Kushwaha B."/>
            <person name="Joshi C.G."/>
            <person name="Kumar D."/>
            <person name="Nagpure N.S."/>
            <person name="Sahoo L."/>
            <person name="Das S.P."/>
            <person name="Bit A."/>
            <person name="Patnaik S."/>
            <person name="Meher P.K."/>
            <person name="Jayasankar P."/>
            <person name="Koringa P.G."/>
            <person name="Patel N.V."/>
            <person name="Hinsu A.T."/>
            <person name="Kumar R."/>
            <person name="Pandey M."/>
            <person name="Agarwal S."/>
            <person name="Srivastava S."/>
            <person name="Singh M."/>
            <person name="Iquebal M.A."/>
            <person name="Jaiswal S."/>
            <person name="Angadi U.B."/>
            <person name="Kumar N."/>
            <person name="Raza M."/>
            <person name="Shah T.M."/>
            <person name="Rai A."/>
            <person name="Jena J.K."/>
        </authorList>
    </citation>
    <scope>NUCLEOTIDE SEQUENCE [LARGE SCALE GENOMIC DNA]</scope>
    <source>
        <strain evidence="10">DASCIFA01</strain>
        <tissue evidence="10">Testis</tissue>
    </source>
</reference>
<feature type="transmembrane region" description="Helical" evidence="8">
    <location>
        <begin position="571"/>
        <end position="593"/>
    </location>
</feature>
<evidence type="ECO:0000256" key="2">
    <source>
        <dbReference type="ARBA" id="ARBA00022692"/>
    </source>
</evidence>
<keyword evidence="5 8" id="KW-0472">Membrane</keyword>
<dbReference type="Pfam" id="PF00001">
    <property type="entry name" value="7tm_1"/>
    <property type="match status" value="1"/>
</dbReference>
<comment type="subcellular location">
    <subcellularLocation>
        <location evidence="1">Membrane</location>
    </subcellularLocation>
</comment>
<dbReference type="Gene3D" id="1.10.472.10">
    <property type="entry name" value="Cyclin-like"/>
    <property type="match status" value="2"/>
</dbReference>
<dbReference type="GO" id="GO:0016538">
    <property type="term" value="F:cyclin-dependent protein serine/threonine kinase regulator activity"/>
    <property type="evidence" value="ECO:0007669"/>
    <property type="project" value="InterPro"/>
</dbReference>
<dbReference type="InterPro" id="IPR013763">
    <property type="entry name" value="Cyclin-like_dom"/>
</dbReference>
<dbReference type="Gene3D" id="1.20.1070.10">
    <property type="entry name" value="Rhodopsin 7-helix transmembrane proteins"/>
    <property type="match status" value="1"/>
</dbReference>
<dbReference type="CDD" id="cd00637">
    <property type="entry name" value="7tm_classA_rhodopsin-like"/>
    <property type="match status" value="1"/>
</dbReference>
<keyword evidence="11" id="KW-1185">Reference proteome</keyword>
<evidence type="ECO:0000256" key="8">
    <source>
        <dbReference type="SAM" id="Phobius"/>
    </source>
</evidence>
<evidence type="ECO:0000256" key="3">
    <source>
        <dbReference type="ARBA" id="ARBA00022989"/>
    </source>
</evidence>
<keyword evidence="10" id="KW-0675">Receptor</keyword>
<sequence>MAAAAGALLPGDGILIAGKLYSGVALTLDNCLLPTESVHCSPSRAHGLSARTEEQLRNRMCEMIQNAGILLRLPQVAMATAQILFHRFFYCKSFVRHCAETVAMACLQLASKIEEEPRRVRDVLNVFHHLKHAAGNRRVSPLVLDEGYISRKSDVIKAERRLLKELGFCVHVKHPHKVIVMYLQVLECEKNTKLVQMAWNYMNDSLRTDVFLRFRAETVASSPVENQKNHESPLSRLALKNVCRKITSRDGRKRLSRSDERRNTHCIPSPPRRRRLMAAQGMPMSTSQRMASSPLYLAFYLFLVMLGNVGNTTVIAVVGESLLRETGAVRSSDVILVNMAFSNLMVSLTRNSLLVISDMGMEVFLNRNWCRFMMGIWVWLRSANVWSTFFLSAFHFQTLRRVAPPITNVHGHPGPPKSLVFGLCLIWSLNLMYSIPAFMFSKNGDENSTESLMLVSSTTRPLLGCIWSFPSVYSGLAFATSSMVIHEMIPIFLMSATNLGSLLTLYAHGQTRRAANKSQDAPVITRIPAERRAAKVILALNILFISSWGASVISVNYFNYSRGSSSSSTEFLLIVARIANITFIALSPIVLAVGHRRLRAFLKSILSRII</sequence>
<evidence type="ECO:0000256" key="6">
    <source>
        <dbReference type="RuleBase" id="RU000383"/>
    </source>
</evidence>
<evidence type="ECO:0000259" key="9">
    <source>
        <dbReference type="PROSITE" id="PS50262"/>
    </source>
</evidence>
<dbReference type="SMART" id="SM00385">
    <property type="entry name" value="CYCLIN"/>
    <property type="match status" value="1"/>
</dbReference>
<dbReference type="GO" id="GO:0006357">
    <property type="term" value="P:regulation of transcription by RNA polymerase II"/>
    <property type="evidence" value="ECO:0007669"/>
    <property type="project" value="InterPro"/>
</dbReference>
<name>A0A498M8X2_LABRO</name>
<dbReference type="SUPFAM" id="SSF47954">
    <property type="entry name" value="Cyclin-like"/>
    <property type="match status" value="2"/>
</dbReference>
<gene>
    <name evidence="10" type="ORF">ROHU_008104</name>
</gene>
<feature type="transmembrane region" description="Helical" evidence="8">
    <location>
        <begin position="339"/>
        <end position="357"/>
    </location>
</feature>